<evidence type="ECO:0000256" key="1">
    <source>
        <dbReference type="ARBA" id="ARBA00004613"/>
    </source>
</evidence>
<dbReference type="GO" id="GO:0005576">
    <property type="term" value="C:extracellular region"/>
    <property type="evidence" value="ECO:0007669"/>
    <property type="project" value="UniProtKB-SubCell"/>
</dbReference>
<reference evidence="5" key="2">
    <citation type="submission" date="2025-08" db="UniProtKB">
        <authorList>
            <consortium name="Ensembl"/>
        </authorList>
    </citation>
    <scope>IDENTIFICATION</scope>
</reference>
<evidence type="ECO:0000313" key="5">
    <source>
        <dbReference type="Ensembl" id="ENSUAMP00000036424.1"/>
    </source>
</evidence>
<evidence type="ECO:0000259" key="4">
    <source>
        <dbReference type="PROSITE" id="PS51465"/>
    </source>
</evidence>
<dbReference type="Gene3D" id="3.30.60.30">
    <property type="match status" value="1"/>
</dbReference>
<reference evidence="6" key="1">
    <citation type="submission" date="2016-06" db="EMBL/GenBank/DDBJ databases">
        <title>De novo assembly and RNA-Seq shows season-dependent expression and editing in black bear kidneys.</title>
        <authorList>
            <person name="Korstanje R."/>
            <person name="Srivastava A."/>
            <person name="Sarsani V.K."/>
            <person name="Sheehan S.M."/>
            <person name="Seger R.L."/>
            <person name="Barter M.E."/>
            <person name="Lindqvist C."/>
            <person name="Brody L.C."/>
            <person name="Mullikin J.C."/>
        </authorList>
    </citation>
    <scope>NUCLEOTIDE SEQUENCE [LARGE SCALE GENOMIC DNA]</scope>
</reference>
<dbReference type="Proteomes" id="UP000291022">
    <property type="component" value="Unassembled WGS sequence"/>
</dbReference>
<dbReference type="OMA" id="GKATTHH"/>
<dbReference type="InterPro" id="IPR002350">
    <property type="entry name" value="Kazal_dom"/>
</dbReference>
<evidence type="ECO:0000256" key="2">
    <source>
        <dbReference type="ARBA" id="ARBA00022525"/>
    </source>
</evidence>
<dbReference type="SUPFAM" id="SSF100895">
    <property type="entry name" value="Kazal-type serine protease inhibitors"/>
    <property type="match status" value="1"/>
</dbReference>
<feature type="domain" description="Kazal-like" evidence="4">
    <location>
        <begin position="5"/>
        <end position="61"/>
    </location>
</feature>
<dbReference type="InterPro" id="IPR050159">
    <property type="entry name" value="Kazal-type_SerProtInhib"/>
</dbReference>
<dbReference type="PROSITE" id="PS51465">
    <property type="entry name" value="KAZAL_2"/>
    <property type="match status" value="1"/>
</dbReference>
<dbReference type="InterPro" id="IPR036058">
    <property type="entry name" value="Kazal_dom_sf"/>
</dbReference>
<dbReference type="AlphaFoldDB" id="A0A452SUD3"/>
<dbReference type="STRING" id="9643.ENSUAMP00000036424"/>
<organism evidence="5 6">
    <name type="scientific">Ursus americanus</name>
    <name type="common">American black bear</name>
    <name type="synonym">Euarctos americanus</name>
    <dbReference type="NCBI Taxonomy" id="9643"/>
    <lineage>
        <taxon>Eukaryota</taxon>
        <taxon>Metazoa</taxon>
        <taxon>Chordata</taxon>
        <taxon>Craniata</taxon>
        <taxon>Vertebrata</taxon>
        <taxon>Euteleostomi</taxon>
        <taxon>Mammalia</taxon>
        <taxon>Eutheria</taxon>
        <taxon>Laurasiatheria</taxon>
        <taxon>Carnivora</taxon>
        <taxon>Caniformia</taxon>
        <taxon>Ursidae</taxon>
        <taxon>Ursus</taxon>
    </lineage>
</organism>
<accession>A0A452SUD3</accession>
<evidence type="ECO:0000256" key="3">
    <source>
        <dbReference type="ARBA" id="ARBA00023157"/>
    </source>
</evidence>
<keyword evidence="2" id="KW-0964">Secreted</keyword>
<protein>
    <recommendedName>
        <fullName evidence="4">Kazal-like domain-containing protein</fullName>
    </recommendedName>
</protein>
<evidence type="ECO:0000313" key="6">
    <source>
        <dbReference type="Proteomes" id="UP000291022"/>
    </source>
</evidence>
<keyword evidence="3" id="KW-1015">Disulfide bond</keyword>
<dbReference type="GeneTree" id="ENSGT01150000289723"/>
<keyword evidence="6" id="KW-1185">Reference proteome</keyword>
<proteinExistence type="predicted"/>
<dbReference type="Pfam" id="PF00050">
    <property type="entry name" value="Kazal_1"/>
    <property type="match status" value="1"/>
</dbReference>
<dbReference type="SMART" id="SM00280">
    <property type="entry name" value="KAZAL"/>
    <property type="match status" value="1"/>
</dbReference>
<dbReference type="PROSITE" id="PS00282">
    <property type="entry name" value="KAZAL_1"/>
    <property type="match status" value="1"/>
</dbReference>
<name>A0A452SUD3_URSAM</name>
<reference evidence="5" key="3">
    <citation type="submission" date="2025-09" db="UniProtKB">
        <authorList>
            <consortium name="Ensembl"/>
        </authorList>
    </citation>
    <scope>IDENTIFICATION</scope>
</reference>
<dbReference type="PANTHER" id="PTHR47499:SF1">
    <property type="entry name" value="SERINE PROTEASE INHIBITOR KAZAL-TYPE 7"/>
    <property type="match status" value="1"/>
</dbReference>
<comment type="subcellular location">
    <subcellularLocation>
        <location evidence="1">Secreted</location>
    </subcellularLocation>
</comment>
<dbReference type="PANTHER" id="PTHR47499">
    <property type="entry name" value="SERINE PROTEASE INHIBITOR KAZAL-TYPE 7 SPINK7"/>
    <property type="match status" value="1"/>
</dbReference>
<sequence>LTQPYPGLVDCSRYKTKGSDIPCPRHLDPICGTDHNTYSNECMFCILKSQGKIRFQNDGKC</sequence>
<dbReference type="Ensembl" id="ENSUAMT00000040530.1">
    <property type="protein sequence ID" value="ENSUAMP00000036424.1"/>
    <property type="gene ID" value="ENSUAMG00000027606.1"/>
</dbReference>